<dbReference type="Gene3D" id="1.10.150.720">
    <property type="entry name" value="Haloacid dehalogenase-like hydrolase"/>
    <property type="match status" value="1"/>
</dbReference>
<evidence type="ECO:0000313" key="4">
    <source>
        <dbReference type="Ensembl" id="ENSORLP00020027845.1"/>
    </source>
</evidence>
<feature type="region of interest" description="Disordered" evidence="3">
    <location>
        <begin position="220"/>
        <end position="242"/>
    </location>
</feature>
<reference evidence="4" key="4">
    <citation type="submission" date="2025-09" db="UniProtKB">
        <authorList>
            <consortium name="Ensembl"/>
        </authorList>
    </citation>
    <scope>IDENTIFICATION</scope>
    <source>
        <strain evidence="4">HNI</strain>
    </source>
</reference>
<accession>A0A3P9M4R0</accession>
<dbReference type="InterPro" id="IPR011949">
    <property type="entry name" value="HAD-SF_hydro_IA_REG-2-like"/>
</dbReference>
<evidence type="ECO:0000313" key="5">
    <source>
        <dbReference type="Proteomes" id="UP000265180"/>
    </source>
</evidence>
<dbReference type="Pfam" id="PF00702">
    <property type="entry name" value="Hydrolase"/>
    <property type="match status" value="1"/>
</dbReference>
<dbReference type="InterPro" id="IPR044924">
    <property type="entry name" value="HAD-SF_hydro_IA_REG-2-like_cap"/>
</dbReference>
<reference evidence="4" key="3">
    <citation type="submission" date="2025-08" db="UniProtKB">
        <authorList>
            <consortium name="Ensembl"/>
        </authorList>
    </citation>
    <scope>IDENTIFICATION</scope>
    <source>
        <strain evidence="4">HNI</strain>
    </source>
</reference>
<evidence type="ECO:0000256" key="3">
    <source>
        <dbReference type="SAM" id="MobiDB-lite"/>
    </source>
</evidence>
<dbReference type="InterPro" id="IPR036412">
    <property type="entry name" value="HAD-like_sf"/>
</dbReference>
<proteinExistence type="inferred from homology"/>
<reference key="1">
    <citation type="journal article" date="2007" name="Nature">
        <title>The medaka draft genome and insights into vertebrate genome evolution.</title>
        <authorList>
            <person name="Kasahara M."/>
            <person name="Naruse K."/>
            <person name="Sasaki S."/>
            <person name="Nakatani Y."/>
            <person name="Qu W."/>
            <person name="Ahsan B."/>
            <person name="Yamada T."/>
            <person name="Nagayasu Y."/>
            <person name="Doi K."/>
            <person name="Kasai Y."/>
            <person name="Jindo T."/>
            <person name="Kobayashi D."/>
            <person name="Shimada A."/>
            <person name="Toyoda A."/>
            <person name="Kuroki Y."/>
            <person name="Fujiyama A."/>
            <person name="Sasaki T."/>
            <person name="Shimizu A."/>
            <person name="Asakawa S."/>
            <person name="Shimizu N."/>
            <person name="Hashimoto S."/>
            <person name="Yang J."/>
            <person name="Lee Y."/>
            <person name="Matsushima K."/>
            <person name="Sugano S."/>
            <person name="Sakaizumi M."/>
            <person name="Narita T."/>
            <person name="Ohishi K."/>
            <person name="Haga S."/>
            <person name="Ohta F."/>
            <person name="Nomoto H."/>
            <person name="Nogata K."/>
            <person name="Morishita T."/>
            <person name="Endo T."/>
            <person name="Shin-I T."/>
            <person name="Takeda H."/>
            <person name="Morishita S."/>
            <person name="Kohara Y."/>
        </authorList>
    </citation>
    <scope>NUCLEOTIDE SEQUENCE [LARGE SCALE GENOMIC DNA]</scope>
    <source>
        <strain>Hd-rR</strain>
    </source>
</reference>
<dbReference type="CDD" id="cd16415">
    <property type="entry name" value="HAD_dREG-2_like"/>
    <property type="match status" value="1"/>
</dbReference>
<dbReference type="Ensembl" id="ENSORLT00020016680.1">
    <property type="protein sequence ID" value="ENSORLP00020027845.1"/>
    <property type="gene ID" value="ENSORLG00020011004.1"/>
</dbReference>
<dbReference type="NCBIfam" id="TIGR01549">
    <property type="entry name" value="HAD-SF-IA-v1"/>
    <property type="match status" value="1"/>
</dbReference>
<dbReference type="Proteomes" id="UP000265180">
    <property type="component" value="Chromosome 5"/>
</dbReference>
<dbReference type="InterPro" id="IPR006439">
    <property type="entry name" value="HAD-SF_hydro_IA"/>
</dbReference>
<dbReference type="PANTHER" id="PTHR46191:SF2">
    <property type="entry name" value="HALOACID DEHALOGENASE-LIKE HYDROLASE DOMAIN-CONTAINING PROTEIN 3"/>
    <property type="match status" value="1"/>
</dbReference>
<dbReference type="Gene3D" id="3.40.50.1000">
    <property type="entry name" value="HAD superfamily/HAD-like"/>
    <property type="match status" value="1"/>
</dbReference>
<comment type="similarity">
    <text evidence="1">Belongs to the HAD-like hydrolase superfamily.</text>
</comment>
<reference evidence="4 5" key="2">
    <citation type="submission" date="2017-04" db="EMBL/GenBank/DDBJ databases">
        <title>CpG methylation of centromeres and impact of large insertions on vertebrate speciation.</title>
        <authorList>
            <person name="Ichikawa K."/>
            <person name="Yoshimura J."/>
            <person name="Morishita S."/>
        </authorList>
    </citation>
    <scope>NUCLEOTIDE SEQUENCE</scope>
    <source>
        <strain evidence="4 5">HNI</strain>
    </source>
</reference>
<dbReference type="SFLD" id="SFLDG01129">
    <property type="entry name" value="C1.5:_HAD__Beta-PGM__Phosphata"/>
    <property type="match status" value="1"/>
</dbReference>
<name>A0A3P9M4R0_ORYLA</name>
<evidence type="ECO:0000256" key="1">
    <source>
        <dbReference type="ARBA" id="ARBA00007958"/>
    </source>
</evidence>
<sequence length="242" mass="26881">MRAPLRWVLWDVKDTLLKVRSSVGGQYAKEAERMGVKLSPVEVGAAFQKVHHSYSSRYPNYGISEGLDGRSWWMGVVQDTLHQCKVTDPELVNTIACNLYHNFCSADNWEQVYPDTRTALESCSSLGLKLAVVSNFDNRLEAILQSCGLLSHFSFLVTSEGAGVAKPHPAIFHHALRKCGASADSVAHVGDHYVNDYLASRSVGIHGFLLDRNNMQKAAPLPPEHRLTSLEELPSRLQQHTD</sequence>
<dbReference type="InterPro" id="IPR051828">
    <property type="entry name" value="HAD-like_hydrolase_domain"/>
</dbReference>
<dbReference type="NCBIfam" id="TIGR02252">
    <property type="entry name" value="DREG-2"/>
    <property type="match status" value="1"/>
</dbReference>
<protein>
    <recommendedName>
        <fullName evidence="2">Haloacid dehalogenase-like hydrolase domain-containing protein 3</fullName>
    </recommendedName>
</protein>
<dbReference type="SUPFAM" id="SSF56784">
    <property type="entry name" value="HAD-like"/>
    <property type="match status" value="1"/>
</dbReference>
<dbReference type="AlphaFoldDB" id="A0A3P9M4R0"/>
<dbReference type="PANTHER" id="PTHR46191">
    <property type="match status" value="1"/>
</dbReference>
<dbReference type="InterPro" id="IPR023214">
    <property type="entry name" value="HAD_sf"/>
</dbReference>
<organism evidence="4 5">
    <name type="scientific">Oryzias latipes</name>
    <name type="common">Japanese rice fish</name>
    <name type="synonym">Japanese killifish</name>
    <dbReference type="NCBI Taxonomy" id="8090"/>
    <lineage>
        <taxon>Eukaryota</taxon>
        <taxon>Metazoa</taxon>
        <taxon>Chordata</taxon>
        <taxon>Craniata</taxon>
        <taxon>Vertebrata</taxon>
        <taxon>Euteleostomi</taxon>
        <taxon>Actinopterygii</taxon>
        <taxon>Neopterygii</taxon>
        <taxon>Teleostei</taxon>
        <taxon>Neoteleostei</taxon>
        <taxon>Acanthomorphata</taxon>
        <taxon>Ovalentaria</taxon>
        <taxon>Atherinomorphae</taxon>
        <taxon>Beloniformes</taxon>
        <taxon>Adrianichthyidae</taxon>
        <taxon>Oryziinae</taxon>
        <taxon>Oryzias</taxon>
    </lineage>
</organism>
<dbReference type="NCBIfam" id="TIGR01509">
    <property type="entry name" value="HAD-SF-IA-v3"/>
    <property type="match status" value="1"/>
</dbReference>
<evidence type="ECO:0000256" key="2">
    <source>
        <dbReference type="ARBA" id="ARBA00015556"/>
    </source>
</evidence>
<dbReference type="SFLD" id="SFLDS00003">
    <property type="entry name" value="Haloacid_Dehalogenase"/>
    <property type="match status" value="1"/>
</dbReference>